<evidence type="ECO:0008006" key="8">
    <source>
        <dbReference type="Google" id="ProtNLM"/>
    </source>
</evidence>
<reference evidence="6 7" key="1">
    <citation type="submission" date="2015-09" db="EMBL/GenBank/DDBJ databases">
        <title>Draft genome of a European isolate of the apple canker pathogen Neonectria ditissima.</title>
        <authorList>
            <person name="Gomez-Cortecero A."/>
            <person name="Harrison R.J."/>
            <person name="Armitage A.D."/>
        </authorList>
    </citation>
    <scope>NUCLEOTIDE SEQUENCE [LARGE SCALE GENOMIC DNA]</scope>
    <source>
        <strain evidence="6 7">R09/05</strain>
    </source>
</reference>
<dbReference type="Pfam" id="PF04479">
    <property type="entry name" value="RTA1"/>
    <property type="match status" value="1"/>
</dbReference>
<evidence type="ECO:0000256" key="1">
    <source>
        <dbReference type="ARBA" id="ARBA00004141"/>
    </source>
</evidence>
<sequence>MSSDSKPYCKYYHYDPSLAAACIFAVLFGLSALWHLLLIIKHRTWYFIPLLFGGVFEVVGYAARGVSSNQAPHMTLAPFVIQTLLILVAPALLAASMYMILGRIIVSVDGESYSLIKKRWLTKVFVTSDVITFFIQLAGGGLMASSRSSTAKRGSRIVLAGLIIQIIIFGFFIAIAIIFQRRLRAMPTLQSRKKSIPWAPC</sequence>
<keyword evidence="3 5" id="KW-1133">Transmembrane helix</keyword>
<protein>
    <recommendedName>
        <fullName evidence="8">RTA1 domain protein</fullName>
    </recommendedName>
</protein>
<feature type="transmembrane region" description="Helical" evidence="5">
    <location>
        <begin position="120"/>
        <end position="145"/>
    </location>
</feature>
<organism evidence="6 7">
    <name type="scientific">Neonectria ditissima</name>
    <dbReference type="NCBI Taxonomy" id="78410"/>
    <lineage>
        <taxon>Eukaryota</taxon>
        <taxon>Fungi</taxon>
        <taxon>Dikarya</taxon>
        <taxon>Ascomycota</taxon>
        <taxon>Pezizomycotina</taxon>
        <taxon>Sordariomycetes</taxon>
        <taxon>Hypocreomycetidae</taxon>
        <taxon>Hypocreales</taxon>
        <taxon>Nectriaceae</taxon>
        <taxon>Neonectria</taxon>
    </lineage>
</organism>
<evidence type="ECO:0000313" key="6">
    <source>
        <dbReference type="EMBL" id="KPM41432.1"/>
    </source>
</evidence>
<feature type="transmembrane region" description="Helical" evidence="5">
    <location>
        <begin position="75"/>
        <end position="100"/>
    </location>
</feature>
<gene>
    <name evidence="6" type="ORF">AK830_g5125</name>
</gene>
<accession>A0A0P7B636</accession>
<dbReference type="OrthoDB" id="3358017at2759"/>
<evidence type="ECO:0000313" key="7">
    <source>
        <dbReference type="Proteomes" id="UP000050424"/>
    </source>
</evidence>
<evidence type="ECO:0000256" key="5">
    <source>
        <dbReference type="SAM" id="Phobius"/>
    </source>
</evidence>
<dbReference type="PANTHER" id="PTHR31465">
    <property type="entry name" value="PROTEIN RTA1-RELATED"/>
    <property type="match status" value="1"/>
</dbReference>
<keyword evidence="2 5" id="KW-0812">Transmembrane</keyword>
<keyword evidence="7" id="KW-1185">Reference proteome</keyword>
<feature type="transmembrane region" description="Helical" evidence="5">
    <location>
        <begin position="45"/>
        <end position="63"/>
    </location>
</feature>
<proteinExistence type="predicted"/>
<evidence type="ECO:0000256" key="4">
    <source>
        <dbReference type="ARBA" id="ARBA00023136"/>
    </source>
</evidence>
<dbReference type="STRING" id="78410.A0A0P7B636"/>
<feature type="transmembrane region" description="Helical" evidence="5">
    <location>
        <begin position="18"/>
        <end position="38"/>
    </location>
</feature>
<dbReference type="GO" id="GO:0016020">
    <property type="term" value="C:membrane"/>
    <property type="evidence" value="ECO:0007669"/>
    <property type="project" value="UniProtKB-SubCell"/>
</dbReference>
<dbReference type="EMBL" id="LKCW01000065">
    <property type="protein sequence ID" value="KPM41432.1"/>
    <property type="molecule type" value="Genomic_DNA"/>
</dbReference>
<dbReference type="PANTHER" id="PTHR31465:SF1">
    <property type="entry name" value="PROTEIN RTA1-RELATED"/>
    <property type="match status" value="1"/>
</dbReference>
<dbReference type="InterPro" id="IPR007568">
    <property type="entry name" value="RTA1"/>
</dbReference>
<evidence type="ECO:0000256" key="2">
    <source>
        <dbReference type="ARBA" id="ARBA00022692"/>
    </source>
</evidence>
<comment type="caution">
    <text evidence="6">The sequence shown here is derived from an EMBL/GenBank/DDBJ whole genome shotgun (WGS) entry which is preliminary data.</text>
</comment>
<feature type="transmembrane region" description="Helical" evidence="5">
    <location>
        <begin position="157"/>
        <end position="179"/>
    </location>
</feature>
<dbReference type="Proteomes" id="UP000050424">
    <property type="component" value="Unassembled WGS sequence"/>
</dbReference>
<evidence type="ECO:0000256" key="3">
    <source>
        <dbReference type="ARBA" id="ARBA00022989"/>
    </source>
</evidence>
<keyword evidence="4 5" id="KW-0472">Membrane</keyword>
<name>A0A0P7B636_9HYPO</name>
<comment type="subcellular location">
    <subcellularLocation>
        <location evidence="1">Membrane</location>
        <topology evidence="1">Multi-pass membrane protein</topology>
    </subcellularLocation>
</comment>
<dbReference type="AlphaFoldDB" id="A0A0P7B636"/>